<evidence type="ECO:0000313" key="5">
    <source>
        <dbReference type="Proteomes" id="UP001145022"/>
    </source>
</evidence>
<dbReference type="InterPro" id="IPR032090">
    <property type="entry name" value="RF3_C"/>
</dbReference>
<evidence type="ECO:0000313" key="4">
    <source>
        <dbReference type="EMBL" id="GLH44948.1"/>
    </source>
</evidence>
<name>A0ABQ5PMY1_9PSED</name>
<dbReference type="Proteomes" id="UP001145022">
    <property type="component" value="Unassembled WGS sequence"/>
</dbReference>
<dbReference type="Gene3D" id="3.30.70.3280">
    <property type="entry name" value="Peptide chain release factor 3, domain III"/>
    <property type="match status" value="1"/>
</dbReference>
<organism evidence="4 5">
    <name type="scientific">Pseudomonas atacamensis</name>
    <dbReference type="NCBI Taxonomy" id="2565368"/>
    <lineage>
        <taxon>Bacteria</taxon>
        <taxon>Pseudomonadati</taxon>
        <taxon>Pseudomonadota</taxon>
        <taxon>Gammaproteobacteria</taxon>
        <taxon>Pseudomonadales</taxon>
        <taxon>Pseudomonadaceae</taxon>
        <taxon>Pseudomonas</taxon>
    </lineage>
</organism>
<protein>
    <recommendedName>
        <fullName evidence="3">Peptide chain release factor 3 C-terminal domain-containing protein</fullName>
    </recommendedName>
</protein>
<comment type="caution">
    <text evidence="4">The sequence shown here is derived from an EMBL/GenBank/DDBJ whole genome shotgun (WGS) entry which is preliminary data.</text>
</comment>
<dbReference type="PANTHER" id="PTHR43556:SF2">
    <property type="entry name" value="PEPTIDE CHAIN RELEASE FACTOR RF3"/>
    <property type="match status" value="1"/>
</dbReference>
<gene>
    <name evidence="4" type="ORF">RS3R1_40360</name>
</gene>
<reference evidence="4" key="1">
    <citation type="journal article" date="2021" name="Sci. Rep.">
        <title>An efficient direct screening system for microorganisms that activate plant immune responses based on plant-microbe interactions using cultured plant cells.</title>
        <authorList>
            <person name="Kurokawa M."/>
            <person name="Nakano M."/>
            <person name="Kitahata N."/>
            <person name="Kuchitsu K."/>
            <person name="Furuya T."/>
        </authorList>
    </citation>
    <scope>NUCLEOTIDE SEQUENCE</scope>
    <source>
        <strain evidence="4">RS3R-1</strain>
    </source>
</reference>
<reference evidence="4" key="3">
    <citation type="journal article" date="2023" name="J. Biotechnol.">
        <title>Draft Genome Sequences of Endophytic Pseudomonas Strains, Isolated from the Interior of Brassicaceae Plants.</title>
        <authorList>
            <person name="Kaneko H."/>
            <person name="Furuya T."/>
        </authorList>
    </citation>
    <scope>NUCLEOTIDE SEQUENCE</scope>
    <source>
        <strain evidence="4">RS3R-1</strain>
    </source>
</reference>
<dbReference type="Pfam" id="PF16658">
    <property type="entry name" value="RF3_C"/>
    <property type="match status" value="1"/>
</dbReference>
<keyword evidence="5" id="KW-1185">Reference proteome</keyword>
<evidence type="ECO:0000256" key="1">
    <source>
        <dbReference type="ARBA" id="ARBA00004496"/>
    </source>
</evidence>
<dbReference type="InterPro" id="IPR038467">
    <property type="entry name" value="RF3_dom_3_sf"/>
</dbReference>
<keyword evidence="2" id="KW-0648">Protein biosynthesis</keyword>
<dbReference type="PANTHER" id="PTHR43556">
    <property type="entry name" value="PEPTIDE CHAIN RELEASE FACTOR RF3"/>
    <property type="match status" value="1"/>
</dbReference>
<accession>A0ABQ5PMY1</accession>
<proteinExistence type="predicted"/>
<dbReference type="InterPro" id="IPR035647">
    <property type="entry name" value="EFG_III/V"/>
</dbReference>
<evidence type="ECO:0000256" key="2">
    <source>
        <dbReference type="ARBA" id="ARBA00022917"/>
    </source>
</evidence>
<evidence type="ECO:0000259" key="3">
    <source>
        <dbReference type="Pfam" id="PF16658"/>
    </source>
</evidence>
<comment type="subcellular location">
    <subcellularLocation>
        <location evidence="1">Cytoplasm</location>
    </subcellularLocation>
</comment>
<dbReference type="InterPro" id="IPR004548">
    <property type="entry name" value="PrfC"/>
</dbReference>
<dbReference type="EMBL" id="BSCQ01000043">
    <property type="protein sequence ID" value="GLH44948.1"/>
    <property type="molecule type" value="Genomic_DNA"/>
</dbReference>
<reference evidence="4" key="2">
    <citation type="submission" date="2022-11" db="EMBL/GenBank/DDBJ databases">
        <title>Draft genome sequencing of Pseudomonas atacamensis RS3R1.</title>
        <authorList>
            <person name="Furuya T."/>
            <person name="Kaneko H."/>
        </authorList>
    </citation>
    <scope>NUCLEOTIDE SEQUENCE</scope>
    <source>
        <strain evidence="4">RS3R-1</strain>
    </source>
</reference>
<feature type="domain" description="Peptide chain release factor 3 C-terminal" evidence="3">
    <location>
        <begin position="1"/>
        <end position="64"/>
    </location>
</feature>
<sequence>MRQGLQQLAEEGATQGFFPERSNDIMLSAASVLQFDVVASRLKEEYKVECSYEPITVYSARSVSIIESP</sequence>
<dbReference type="SUPFAM" id="SSF54980">
    <property type="entry name" value="EF-G C-terminal domain-like"/>
    <property type="match status" value="1"/>
</dbReference>